<comment type="caution">
    <text evidence="1">The sequence shown here is derived from an EMBL/GenBank/DDBJ whole genome shotgun (WGS) entry which is preliminary data.</text>
</comment>
<protein>
    <recommendedName>
        <fullName evidence="3">Peptide chain release factor 1</fullName>
    </recommendedName>
</protein>
<gene>
    <name evidence="1" type="ORF">JT362_00255</name>
</gene>
<dbReference type="InterPro" id="IPR040701">
    <property type="entry name" value="Bact_RF_family2"/>
</dbReference>
<dbReference type="RefSeq" id="WP_260188907.1">
    <property type="nucleotide sequence ID" value="NZ_JAFFZE010000001.1"/>
</dbReference>
<keyword evidence="2" id="KW-1185">Reference proteome</keyword>
<dbReference type="Proteomes" id="UP001156441">
    <property type="component" value="Unassembled WGS sequence"/>
</dbReference>
<accession>A0ABT2J110</accession>
<dbReference type="Pfam" id="PF18844">
    <property type="entry name" value="baeRF_family2"/>
    <property type="match status" value="1"/>
</dbReference>
<name>A0ABT2J110_9PSEU</name>
<sequence>MNLTALRETLDHRGPFASVHLDASHDTEDAAKVAELRWRAVREELAERDAPDPTLGALEDALDRAPPSGRAGRLLVAAGDEVLVDEYLPAPPAQPMVRVSALPYLLPLADWNRREVPHVVVTVDRTGAQVRAVHAGGAEHTEDVEGREHPVHKVRGAGMAHRNVQSYAEETVKRNIAEVAEEVARQVRNAHAQLLVLAGDPEARTRLRDALPAECAGIVAEIEHSRVADPSHDTVAHDLADLLAEQRRVEQDRVLERFRVGGGHGLAVQGLADTVAALRAANVEVLLVDARDVGDATVLVGSDPTMVATDREDLHRVGVSERIEARADEALPAAALASGAEVVAATGDEPALGLTGGVGAILRHT</sequence>
<reference evidence="1 2" key="1">
    <citation type="submission" date="2021-02" db="EMBL/GenBank/DDBJ databases">
        <title>Actinophytocola xerophila sp. nov., isolated from soil of cotton cropping field.</title>
        <authorList>
            <person name="Huang R."/>
            <person name="Chen X."/>
            <person name="Ge X."/>
            <person name="Liu W."/>
        </authorList>
    </citation>
    <scope>NUCLEOTIDE SEQUENCE [LARGE SCALE GENOMIC DNA]</scope>
    <source>
        <strain evidence="1 2">S1-96</strain>
    </source>
</reference>
<organism evidence="1 2">
    <name type="scientific">Actinophytocola gossypii</name>
    <dbReference type="NCBI Taxonomy" id="2812003"/>
    <lineage>
        <taxon>Bacteria</taxon>
        <taxon>Bacillati</taxon>
        <taxon>Actinomycetota</taxon>
        <taxon>Actinomycetes</taxon>
        <taxon>Pseudonocardiales</taxon>
        <taxon>Pseudonocardiaceae</taxon>
    </lineage>
</organism>
<dbReference type="EMBL" id="JAFFZE010000001">
    <property type="protein sequence ID" value="MCT2581550.1"/>
    <property type="molecule type" value="Genomic_DNA"/>
</dbReference>
<evidence type="ECO:0000313" key="1">
    <source>
        <dbReference type="EMBL" id="MCT2581550.1"/>
    </source>
</evidence>
<evidence type="ECO:0000313" key="2">
    <source>
        <dbReference type="Proteomes" id="UP001156441"/>
    </source>
</evidence>
<evidence type="ECO:0008006" key="3">
    <source>
        <dbReference type="Google" id="ProtNLM"/>
    </source>
</evidence>
<proteinExistence type="predicted"/>